<dbReference type="PANTHER" id="PTHR34970:SF5">
    <property type="entry name" value="PROTEIN, PUTATIVE-RELATED"/>
    <property type="match status" value="1"/>
</dbReference>
<protein>
    <submittedName>
        <fullName evidence="1">Uncharacterized protein</fullName>
    </submittedName>
</protein>
<keyword evidence="2" id="KW-1185">Reference proteome</keyword>
<comment type="caution">
    <text evidence="1">The sequence shown here is derived from an EMBL/GenBank/DDBJ whole genome shotgun (WGS) entry which is preliminary data.</text>
</comment>
<organism evidence="1 2">
    <name type="scientific">Papaver nudicaule</name>
    <name type="common">Iceland poppy</name>
    <dbReference type="NCBI Taxonomy" id="74823"/>
    <lineage>
        <taxon>Eukaryota</taxon>
        <taxon>Viridiplantae</taxon>
        <taxon>Streptophyta</taxon>
        <taxon>Embryophyta</taxon>
        <taxon>Tracheophyta</taxon>
        <taxon>Spermatophyta</taxon>
        <taxon>Magnoliopsida</taxon>
        <taxon>Ranunculales</taxon>
        <taxon>Papaveraceae</taxon>
        <taxon>Papaveroideae</taxon>
        <taxon>Papaver</taxon>
    </lineage>
</organism>
<dbReference type="EMBL" id="JAJJMA010032897">
    <property type="protein sequence ID" value="MCL7024296.1"/>
    <property type="molecule type" value="Genomic_DNA"/>
</dbReference>
<dbReference type="AlphaFoldDB" id="A0AA41RVG8"/>
<name>A0AA41RVG8_PAPNU</name>
<dbReference type="Proteomes" id="UP001177140">
    <property type="component" value="Unassembled WGS sequence"/>
</dbReference>
<evidence type="ECO:0000313" key="2">
    <source>
        <dbReference type="Proteomes" id="UP001177140"/>
    </source>
</evidence>
<dbReference type="PANTHER" id="PTHR34970">
    <property type="entry name" value="ABC TRANSPORTER A FAMILY PROTEIN"/>
    <property type="match status" value="1"/>
</dbReference>
<proteinExistence type="predicted"/>
<feature type="non-terminal residue" evidence="1">
    <location>
        <position position="63"/>
    </location>
</feature>
<gene>
    <name evidence="1" type="ORF">MKW94_002013</name>
</gene>
<reference evidence="1" key="1">
    <citation type="submission" date="2022-03" db="EMBL/GenBank/DDBJ databases">
        <title>A functionally conserved STORR gene fusion in Papaver species that diverged 16.8 million years ago.</title>
        <authorList>
            <person name="Catania T."/>
        </authorList>
    </citation>
    <scope>NUCLEOTIDE SEQUENCE</scope>
    <source>
        <strain evidence="1">S-191538</strain>
    </source>
</reference>
<evidence type="ECO:0000313" key="1">
    <source>
        <dbReference type="EMBL" id="MCL7024296.1"/>
    </source>
</evidence>
<accession>A0AA41RVG8</accession>
<sequence length="63" mass="7150">MMRSRLVSFGFGLCAAGAVIAQFVWKDLFTERISLTSEVNHKFDALEISMLESLKIQKKESIQ</sequence>